<dbReference type="InterPro" id="IPR020476">
    <property type="entry name" value="Nudix_hydrolase"/>
</dbReference>
<evidence type="ECO:0000259" key="17">
    <source>
        <dbReference type="PROSITE" id="PS51462"/>
    </source>
</evidence>
<evidence type="ECO:0000256" key="8">
    <source>
        <dbReference type="ARBA" id="ARBA00022842"/>
    </source>
</evidence>
<dbReference type="InterPro" id="IPR022998">
    <property type="entry name" value="ThiamineP_synth_TenI"/>
</dbReference>
<evidence type="ECO:0000256" key="16">
    <source>
        <dbReference type="ARBA" id="ARBA00042798"/>
    </source>
</evidence>
<evidence type="ECO:0000256" key="14">
    <source>
        <dbReference type="ARBA" id="ARBA00041592"/>
    </source>
</evidence>
<evidence type="ECO:0000256" key="4">
    <source>
        <dbReference type="ARBA" id="ARBA00022705"/>
    </source>
</evidence>
<dbReference type="GO" id="GO:0006281">
    <property type="term" value="P:DNA repair"/>
    <property type="evidence" value="ECO:0007669"/>
    <property type="project" value="UniProtKB-KW"/>
</dbReference>
<keyword evidence="7" id="KW-0378">Hydrolase</keyword>
<dbReference type="PRINTS" id="PR00502">
    <property type="entry name" value="NUDIXFAMILY"/>
</dbReference>
<dbReference type="GO" id="GO:0008413">
    <property type="term" value="F:8-oxo-7,8-dihydroguanosine triphosphate pyrophosphatase activity"/>
    <property type="evidence" value="ECO:0007669"/>
    <property type="project" value="TreeGrafter"/>
</dbReference>
<organism evidence="18 19">
    <name type="scientific">Acinetobacter higginsii</name>
    <dbReference type="NCBI Taxonomy" id="70347"/>
    <lineage>
        <taxon>Bacteria</taxon>
        <taxon>Pseudomonadati</taxon>
        <taxon>Pseudomonadota</taxon>
        <taxon>Gammaproteobacteria</taxon>
        <taxon>Moraxellales</taxon>
        <taxon>Moraxellaceae</taxon>
        <taxon>Acinetobacter</taxon>
    </lineage>
</organism>
<gene>
    <name evidence="18" type="ORF">F966_02999</name>
</gene>
<evidence type="ECO:0000256" key="2">
    <source>
        <dbReference type="ARBA" id="ARBA00005582"/>
    </source>
</evidence>
<comment type="cofactor">
    <cofactor evidence="1">
        <name>Mg(2+)</name>
        <dbReference type="ChEBI" id="CHEBI:18420"/>
    </cofactor>
</comment>
<feature type="domain" description="Nudix hydrolase" evidence="17">
    <location>
        <begin position="1"/>
        <end position="126"/>
    </location>
</feature>
<evidence type="ECO:0000256" key="1">
    <source>
        <dbReference type="ARBA" id="ARBA00001946"/>
    </source>
</evidence>
<dbReference type="PATRIC" id="fig|1144672.3.peg.2881"/>
<evidence type="ECO:0000256" key="6">
    <source>
        <dbReference type="ARBA" id="ARBA00022763"/>
    </source>
</evidence>
<dbReference type="CDD" id="cd03425">
    <property type="entry name" value="NUDIX_MutT_NudA_like"/>
    <property type="match status" value="1"/>
</dbReference>
<dbReference type="Gene3D" id="3.90.79.10">
    <property type="entry name" value="Nucleoside Triphosphate Pyrophosphohydrolase"/>
    <property type="match status" value="1"/>
</dbReference>
<proteinExistence type="inferred from homology"/>
<dbReference type="GO" id="GO:0009228">
    <property type="term" value="P:thiamine biosynthetic process"/>
    <property type="evidence" value="ECO:0007669"/>
    <property type="project" value="UniProtKB-KW"/>
</dbReference>
<dbReference type="GO" id="GO:0044716">
    <property type="term" value="F:8-oxo-GDP phosphatase activity"/>
    <property type="evidence" value="ECO:0007669"/>
    <property type="project" value="TreeGrafter"/>
</dbReference>
<evidence type="ECO:0000256" key="9">
    <source>
        <dbReference type="ARBA" id="ARBA00023204"/>
    </source>
</evidence>
<dbReference type="RefSeq" id="WP_004806537.1">
    <property type="nucleotide sequence ID" value="NZ_KB849440.1"/>
</dbReference>
<comment type="catalytic activity">
    <reaction evidence="11">
        <text>8-oxo-GTP + H2O = 8-oxo-GMP + diphosphate + H(+)</text>
        <dbReference type="Rhea" id="RHEA:67616"/>
        <dbReference type="ChEBI" id="CHEBI:15377"/>
        <dbReference type="ChEBI" id="CHEBI:15378"/>
        <dbReference type="ChEBI" id="CHEBI:33019"/>
        <dbReference type="ChEBI" id="CHEBI:143553"/>
        <dbReference type="ChEBI" id="CHEBI:145694"/>
    </reaction>
</comment>
<dbReference type="InterPro" id="IPR013785">
    <property type="entry name" value="Aldolase_TIM"/>
</dbReference>
<dbReference type="Pfam" id="PF14815">
    <property type="entry name" value="NUDIX_4"/>
    <property type="match status" value="1"/>
</dbReference>
<evidence type="ECO:0000256" key="13">
    <source>
        <dbReference type="ARBA" id="ARBA00040794"/>
    </source>
</evidence>
<keyword evidence="5" id="KW-0479">Metal-binding</keyword>
<evidence type="ECO:0000256" key="12">
    <source>
        <dbReference type="ARBA" id="ARBA00038905"/>
    </source>
</evidence>
<dbReference type="GO" id="GO:0035539">
    <property type="term" value="F:8-oxo-7,8-dihydrodeoxyguanosine triphosphate pyrophosphatase activity"/>
    <property type="evidence" value="ECO:0007669"/>
    <property type="project" value="UniProtKB-EC"/>
</dbReference>
<evidence type="ECO:0000256" key="5">
    <source>
        <dbReference type="ARBA" id="ARBA00022723"/>
    </source>
</evidence>
<dbReference type="Gene3D" id="3.20.20.70">
    <property type="entry name" value="Aldolase class I"/>
    <property type="match status" value="1"/>
</dbReference>
<dbReference type="Proteomes" id="UP000013209">
    <property type="component" value="Unassembled WGS sequence"/>
</dbReference>
<reference evidence="18 19" key="1">
    <citation type="submission" date="2013-02" db="EMBL/GenBank/DDBJ databases">
        <title>The Genome Sequence of Acinetobacter sp. CIP 56.2.</title>
        <authorList>
            <consortium name="The Broad Institute Genome Sequencing Platform"/>
            <consortium name="The Broad Institute Genome Sequencing Center for Infectious Disease"/>
            <person name="Cerqueira G."/>
            <person name="Feldgarden M."/>
            <person name="Courvalin P."/>
            <person name="Perichon B."/>
            <person name="Grillot-Courvalin C."/>
            <person name="Clermont D."/>
            <person name="Rocha E."/>
            <person name="Yoon E.-J."/>
            <person name="Nemec A."/>
            <person name="Walker B."/>
            <person name="Young S.K."/>
            <person name="Zeng Q."/>
            <person name="Gargeya S."/>
            <person name="Fitzgerald M."/>
            <person name="Haas B."/>
            <person name="Abouelleil A."/>
            <person name="Alvarado L."/>
            <person name="Arachchi H.M."/>
            <person name="Berlin A.M."/>
            <person name="Chapman S.B."/>
            <person name="Dewar J."/>
            <person name="Goldberg J."/>
            <person name="Griggs A."/>
            <person name="Gujja S."/>
            <person name="Hansen M."/>
            <person name="Howarth C."/>
            <person name="Imamovic A."/>
            <person name="Larimer J."/>
            <person name="McCowan C."/>
            <person name="Murphy C."/>
            <person name="Neiman D."/>
            <person name="Pearson M."/>
            <person name="Priest M."/>
            <person name="Roberts A."/>
            <person name="Saif S."/>
            <person name="Shea T."/>
            <person name="Sisk P."/>
            <person name="Sykes S."/>
            <person name="Wortman J."/>
            <person name="Nusbaum C."/>
            <person name="Birren B."/>
        </authorList>
    </citation>
    <scope>NUCLEOTIDE SEQUENCE [LARGE SCALE GENOMIC DNA]</scope>
    <source>
        <strain evidence="18 19">CIP 56.2</strain>
    </source>
</reference>
<dbReference type="eggNOG" id="COG1051">
    <property type="taxonomic scope" value="Bacteria"/>
</dbReference>
<comment type="similarity">
    <text evidence="2">Belongs to the Nudix hydrolase family.</text>
</comment>
<dbReference type="STRING" id="1144672.F966_02999"/>
<sequence>MTKATVDVAIAILLHKTKVLVGWRQANQHQGNKHEFPGGKVEPGESPEQACRREIYEEVGIGLKEWHAFDVIRHEYEDIIVNLHLFHAYVPDELLNLIHQPWAWYNRDQLIDLNFPKANAAILQRLSWPHLIKISDQIDALPQQQVLLYWRIQTDDIQQIEQQLDALKDDQLRKLIINLDLWQKLNVELQNKIQTIHLKQSQLMSLSKGGLVVGKRFIAACHDAVSLQHAQHIGCDAVFLSPVHATETHPETKVLGWDRFQELAQNSDIPVFALGGLAPADLEQAQKHHAYGLAGIRQFSSID</sequence>
<dbReference type="HOGENOM" id="CLU_076087_0_0_6"/>
<accession>N8XML9</accession>
<dbReference type="Pfam" id="PF02581">
    <property type="entry name" value="TMP-TENI"/>
    <property type="match status" value="1"/>
</dbReference>
<keyword evidence="8" id="KW-0460">Magnesium</keyword>
<dbReference type="AlphaFoldDB" id="N8XML9"/>
<dbReference type="InterPro" id="IPR000086">
    <property type="entry name" value="NUDIX_hydrolase_dom"/>
</dbReference>
<dbReference type="CDD" id="cd00564">
    <property type="entry name" value="TMP_TenI"/>
    <property type="match status" value="1"/>
</dbReference>
<name>N8XML9_9GAMM</name>
<dbReference type="InterPro" id="IPR020084">
    <property type="entry name" value="NUDIX_hydrolase_CS"/>
</dbReference>
<dbReference type="InterPro" id="IPR015797">
    <property type="entry name" value="NUDIX_hydrolase-like_dom_sf"/>
</dbReference>
<comment type="caution">
    <text evidence="18">The sequence shown here is derived from an EMBL/GenBank/DDBJ whole genome shotgun (WGS) entry which is preliminary data.</text>
</comment>
<dbReference type="EMBL" id="APPH01000015">
    <property type="protein sequence ID" value="ENV08325.1"/>
    <property type="molecule type" value="Genomic_DNA"/>
</dbReference>
<evidence type="ECO:0000313" key="19">
    <source>
        <dbReference type="Proteomes" id="UP000013209"/>
    </source>
</evidence>
<evidence type="ECO:0000256" key="3">
    <source>
        <dbReference type="ARBA" id="ARBA00022457"/>
    </source>
</evidence>
<dbReference type="SUPFAM" id="SSF55811">
    <property type="entry name" value="Nudix"/>
    <property type="match status" value="1"/>
</dbReference>
<dbReference type="eggNOG" id="COG0352">
    <property type="taxonomic scope" value="Bacteria"/>
</dbReference>
<keyword evidence="4" id="KW-0235">DNA replication</keyword>
<keyword evidence="6" id="KW-0227">DNA damage</keyword>
<dbReference type="PANTHER" id="PTHR47707">
    <property type="entry name" value="8-OXO-DGTP DIPHOSPHATASE"/>
    <property type="match status" value="1"/>
</dbReference>
<protein>
    <recommendedName>
        <fullName evidence="13">8-oxo-dGTP diphosphatase</fullName>
        <ecNumber evidence="12">3.6.1.55</ecNumber>
    </recommendedName>
    <alternativeName>
        <fullName evidence="16">7,8-dihydro-8-oxoguanine-triphosphatase</fullName>
    </alternativeName>
    <alternativeName>
        <fullName evidence="15">Mutator protein MutT</fullName>
    </alternativeName>
    <alternativeName>
        <fullName evidence="14">dGTP pyrophosphohydrolase</fullName>
    </alternativeName>
</protein>
<keyword evidence="3" id="KW-0515">Mutator protein</keyword>
<dbReference type="EC" id="3.6.1.55" evidence="12"/>
<evidence type="ECO:0000256" key="7">
    <source>
        <dbReference type="ARBA" id="ARBA00022801"/>
    </source>
</evidence>
<dbReference type="InterPro" id="IPR029119">
    <property type="entry name" value="MutY_C"/>
</dbReference>
<evidence type="ECO:0000256" key="11">
    <source>
        <dbReference type="ARBA" id="ARBA00036904"/>
    </source>
</evidence>
<dbReference type="InterPro" id="IPR036206">
    <property type="entry name" value="ThiamineP_synth_sf"/>
</dbReference>
<dbReference type="PROSITE" id="PS00893">
    <property type="entry name" value="NUDIX_BOX"/>
    <property type="match status" value="1"/>
</dbReference>
<dbReference type="PROSITE" id="PS51462">
    <property type="entry name" value="NUDIX"/>
    <property type="match status" value="1"/>
</dbReference>
<dbReference type="GO" id="GO:0006260">
    <property type="term" value="P:DNA replication"/>
    <property type="evidence" value="ECO:0007669"/>
    <property type="project" value="UniProtKB-KW"/>
</dbReference>
<comment type="catalytic activity">
    <reaction evidence="10">
        <text>8-oxo-dGTP + H2O = 8-oxo-dGMP + diphosphate + H(+)</text>
        <dbReference type="Rhea" id="RHEA:31575"/>
        <dbReference type="ChEBI" id="CHEBI:15377"/>
        <dbReference type="ChEBI" id="CHEBI:15378"/>
        <dbReference type="ChEBI" id="CHEBI:33019"/>
        <dbReference type="ChEBI" id="CHEBI:63224"/>
        <dbReference type="ChEBI" id="CHEBI:77896"/>
        <dbReference type="EC" id="3.6.1.55"/>
    </reaction>
</comment>
<keyword evidence="9" id="KW-0234">DNA repair</keyword>
<evidence type="ECO:0000256" key="10">
    <source>
        <dbReference type="ARBA" id="ARBA00035861"/>
    </source>
</evidence>
<dbReference type="PANTHER" id="PTHR47707:SF1">
    <property type="entry name" value="NUDIX HYDROLASE FAMILY PROTEIN"/>
    <property type="match status" value="1"/>
</dbReference>
<dbReference type="InterPro" id="IPR047127">
    <property type="entry name" value="MutT-like"/>
</dbReference>
<evidence type="ECO:0000256" key="15">
    <source>
        <dbReference type="ARBA" id="ARBA00041979"/>
    </source>
</evidence>
<dbReference type="GO" id="GO:0046872">
    <property type="term" value="F:metal ion binding"/>
    <property type="evidence" value="ECO:0007669"/>
    <property type="project" value="UniProtKB-KW"/>
</dbReference>
<dbReference type="GO" id="GO:0044715">
    <property type="term" value="F:8-oxo-dGDP phosphatase activity"/>
    <property type="evidence" value="ECO:0007669"/>
    <property type="project" value="TreeGrafter"/>
</dbReference>
<dbReference type="SUPFAM" id="SSF51391">
    <property type="entry name" value="Thiamin phosphate synthase"/>
    <property type="match status" value="1"/>
</dbReference>
<evidence type="ECO:0000313" key="18">
    <source>
        <dbReference type="EMBL" id="ENV08325.1"/>
    </source>
</evidence>